<dbReference type="PROSITE" id="PS00518">
    <property type="entry name" value="ZF_RING_1"/>
    <property type="match status" value="1"/>
</dbReference>
<dbReference type="PROSITE" id="PS50089">
    <property type="entry name" value="ZF_RING_2"/>
    <property type="match status" value="1"/>
</dbReference>
<keyword evidence="5" id="KW-0175">Coiled coil</keyword>
<dbReference type="Proteomes" id="UP000009169">
    <property type="component" value="Unassembled WGS sequence"/>
</dbReference>
<feature type="coiled-coil region" evidence="5">
    <location>
        <begin position="134"/>
        <end position="171"/>
    </location>
</feature>
<dbReference type="InterPro" id="IPR042448">
    <property type="entry name" value="CCNB1IP1"/>
</dbReference>
<keyword evidence="1" id="KW-0479">Metal-binding</keyword>
<dbReference type="VEuPathDB" id="FungiDB:TEQG_08235"/>
<reference evidence="9" key="1">
    <citation type="journal article" date="2012" name="MBio">
        <title>Comparative genome analysis of Trichophyton rubrum and related dermatophytes reveals candidate genes involved in infection.</title>
        <authorList>
            <person name="Martinez D.A."/>
            <person name="Oliver B.G."/>
            <person name="Graeser Y."/>
            <person name="Goldberg J.M."/>
            <person name="Li W."/>
            <person name="Martinez-Rossi N.M."/>
            <person name="Monod M."/>
            <person name="Shelest E."/>
            <person name="Barton R.C."/>
            <person name="Birch E."/>
            <person name="Brakhage A.A."/>
            <person name="Chen Z."/>
            <person name="Gurr S.J."/>
            <person name="Heiman D."/>
            <person name="Heitman J."/>
            <person name="Kosti I."/>
            <person name="Rossi A."/>
            <person name="Saif S."/>
            <person name="Samalova M."/>
            <person name="Saunders C.W."/>
            <person name="Shea T."/>
            <person name="Summerbell R.C."/>
            <person name="Xu J."/>
            <person name="Young S."/>
            <person name="Zeng Q."/>
            <person name="Birren B.W."/>
            <person name="Cuomo C.A."/>
            <person name="White T.C."/>
        </authorList>
    </citation>
    <scope>NUCLEOTIDE SEQUENCE [LARGE SCALE GENOMIC DNA]</scope>
    <source>
        <strain evidence="9">ATCC MYA-4606 / CBS 127.97</strain>
    </source>
</reference>
<dbReference type="eggNOG" id="ENOG502RMFV">
    <property type="taxonomic scope" value="Eukaryota"/>
</dbReference>
<keyword evidence="3" id="KW-0862">Zinc</keyword>
<sequence>MAQVLDFSLRCNNLSCRTALTEKAVVTTCSHIFCLRCASQGGLSQSQTTDRQCPACQSSLPNPDDVVSTILTPTEDYKTSVLSGLDPTTIIECAGRALSFWTYQATQEIFYQDHLSKTLREKCSVMGKQMDQMAHDANSAIETLQNRISELEHGQEQLQKKNQELVNVYREKCKKHAQMTNLYNLLKNRAIRSQIQTAVSDTVAQTLNSYGTVDNDSQRPSTSLTVSRLNDINQYNRASNDHDPRVPRPHKGAFNHRDGTMMPPPSVVPTSRVDIVPDYRPKTKLRVAHLTIIEQPEVHFAALNIDWR</sequence>
<keyword evidence="9" id="KW-1185">Reference proteome</keyword>
<dbReference type="PANTHER" id="PTHR14305:SF0">
    <property type="entry name" value="E3 UBIQUITIN-PROTEIN LIGASE CCNB1IP1"/>
    <property type="match status" value="1"/>
</dbReference>
<dbReference type="PANTHER" id="PTHR14305">
    <property type="entry name" value="E3 UBIQUITIN-PROTEIN LIGASE CCNB1IP1"/>
    <property type="match status" value="1"/>
</dbReference>
<dbReference type="GO" id="GO:0008270">
    <property type="term" value="F:zinc ion binding"/>
    <property type="evidence" value="ECO:0007669"/>
    <property type="project" value="UniProtKB-KW"/>
</dbReference>
<dbReference type="Gene3D" id="3.30.40.10">
    <property type="entry name" value="Zinc/RING finger domain, C3HC4 (zinc finger)"/>
    <property type="match status" value="1"/>
</dbReference>
<evidence type="ECO:0000256" key="2">
    <source>
        <dbReference type="ARBA" id="ARBA00022771"/>
    </source>
</evidence>
<evidence type="ECO:0000256" key="5">
    <source>
        <dbReference type="SAM" id="Coils"/>
    </source>
</evidence>
<dbReference type="GO" id="GO:0061630">
    <property type="term" value="F:ubiquitin protein ligase activity"/>
    <property type="evidence" value="ECO:0007669"/>
    <property type="project" value="InterPro"/>
</dbReference>
<dbReference type="EMBL" id="DS995800">
    <property type="protein sequence ID" value="EGE09284.1"/>
    <property type="molecule type" value="Genomic_DNA"/>
</dbReference>
<gene>
    <name evidence="8" type="ORF">TEQG_08235</name>
</gene>
<evidence type="ECO:0000256" key="3">
    <source>
        <dbReference type="ARBA" id="ARBA00022833"/>
    </source>
</evidence>
<dbReference type="InterPro" id="IPR001841">
    <property type="entry name" value="Znf_RING"/>
</dbReference>
<evidence type="ECO:0000313" key="9">
    <source>
        <dbReference type="Proteomes" id="UP000009169"/>
    </source>
</evidence>
<feature type="domain" description="RING-type" evidence="7">
    <location>
        <begin position="16"/>
        <end position="57"/>
    </location>
</feature>
<dbReference type="InterPro" id="IPR013083">
    <property type="entry name" value="Znf_RING/FYVE/PHD"/>
</dbReference>
<evidence type="ECO:0000259" key="7">
    <source>
        <dbReference type="PROSITE" id="PS50089"/>
    </source>
</evidence>
<dbReference type="GO" id="GO:0007131">
    <property type="term" value="P:reciprocal meiotic recombination"/>
    <property type="evidence" value="ECO:0007669"/>
    <property type="project" value="InterPro"/>
</dbReference>
<proteinExistence type="predicted"/>
<dbReference type="SMART" id="SM00184">
    <property type="entry name" value="RING"/>
    <property type="match status" value="1"/>
</dbReference>
<dbReference type="InterPro" id="IPR017907">
    <property type="entry name" value="Znf_RING_CS"/>
</dbReference>
<protein>
    <submittedName>
        <fullName evidence="8">Cyclin B1 interacting protein 1 isoform 4</fullName>
    </submittedName>
</protein>
<name>F2Q566_TRIEC</name>
<evidence type="ECO:0000256" key="4">
    <source>
        <dbReference type="PROSITE-ProRule" id="PRU00175"/>
    </source>
</evidence>
<dbReference type="SUPFAM" id="SSF57850">
    <property type="entry name" value="RING/U-box"/>
    <property type="match status" value="1"/>
</dbReference>
<organism evidence="8 9">
    <name type="scientific">Trichophyton equinum (strain ATCC MYA-4606 / CBS 127.97)</name>
    <name type="common">Horse ringworm fungus</name>
    <dbReference type="NCBI Taxonomy" id="559882"/>
    <lineage>
        <taxon>Eukaryota</taxon>
        <taxon>Fungi</taxon>
        <taxon>Dikarya</taxon>
        <taxon>Ascomycota</taxon>
        <taxon>Pezizomycotina</taxon>
        <taxon>Eurotiomycetes</taxon>
        <taxon>Eurotiomycetidae</taxon>
        <taxon>Onygenales</taxon>
        <taxon>Arthrodermataceae</taxon>
        <taxon>Trichophyton</taxon>
    </lineage>
</organism>
<dbReference type="Pfam" id="PF14634">
    <property type="entry name" value="zf-RING_5"/>
    <property type="match status" value="1"/>
</dbReference>
<dbReference type="OrthoDB" id="441210at2759"/>
<evidence type="ECO:0000313" key="8">
    <source>
        <dbReference type="EMBL" id="EGE09284.1"/>
    </source>
</evidence>
<dbReference type="HOGENOM" id="CLU_049340_0_0_1"/>
<dbReference type="GO" id="GO:0000795">
    <property type="term" value="C:synaptonemal complex"/>
    <property type="evidence" value="ECO:0007669"/>
    <property type="project" value="InterPro"/>
</dbReference>
<feature type="region of interest" description="Disordered" evidence="6">
    <location>
        <begin position="235"/>
        <end position="269"/>
    </location>
</feature>
<accession>F2Q566</accession>
<keyword evidence="2 4" id="KW-0863">Zinc-finger</keyword>
<evidence type="ECO:0000256" key="1">
    <source>
        <dbReference type="ARBA" id="ARBA00022723"/>
    </source>
</evidence>
<dbReference type="AlphaFoldDB" id="F2Q566"/>
<evidence type="ECO:0000256" key="6">
    <source>
        <dbReference type="SAM" id="MobiDB-lite"/>
    </source>
</evidence>